<organism evidence="1 2">
    <name type="scientific">Chryseobacterium cheonjiense</name>
    <dbReference type="NCBI Taxonomy" id="2728845"/>
    <lineage>
        <taxon>Bacteria</taxon>
        <taxon>Pseudomonadati</taxon>
        <taxon>Bacteroidota</taxon>
        <taxon>Flavobacteriia</taxon>
        <taxon>Flavobacteriales</taxon>
        <taxon>Weeksellaceae</taxon>
        <taxon>Chryseobacterium group</taxon>
        <taxon>Chryseobacterium</taxon>
    </lineage>
</organism>
<evidence type="ECO:0000313" key="2">
    <source>
        <dbReference type="Proteomes" id="UP000552615"/>
    </source>
</evidence>
<comment type="caution">
    <text evidence="1">The sequence shown here is derived from an EMBL/GenBank/DDBJ whole genome shotgun (WGS) entry which is preliminary data.</text>
</comment>
<reference evidence="1 2" key="1">
    <citation type="submission" date="2020-04" db="EMBL/GenBank/DDBJ databases">
        <title>Chryseobacterium sp. RJ-7-14 sp. nov., isolated from Jeju soil.</title>
        <authorList>
            <person name="Dahal R.H."/>
            <person name="Chaudhary D.K."/>
        </authorList>
    </citation>
    <scope>NUCLEOTIDE SEQUENCE [LARGE SCALE GENOMIC DNA]</scope>
    <source>
        <strain evidence="1 2">RJ-7-14</strain>
    </source>
</reference>
<protein>
    <submittedName>
        <fullName evidence="1">Uncharacterized protein</fullName>
    </submittedName>
</protein>
<dbReference type="Proteomes" id="UP000552615">
    <property type="component" value="Unassembled WGS sequence"/>
</dbReference>
<dbReference type="AlphaFoldDB" id="A0A7Y0A488"/>
<name>A0A7Y0A488_9FLAO</name>
<dbReference type="EMBL" id="JABBGF010000001">
    <property type="protein sequence ID" value="NML56338.1"/>
    <property type="molecule type" value="Genomic_DNA"/>
</dbReference>
<evidence type="ECO:0000313" key="1">
    <source>
        <dbReference type="EMBL" id="NML56338.1"/>
    </source>
</evidence>
<keyword evidence="2" id="KW-1185">Reference proteome</keyword>
<gene>
    <name evidence="1" type="ORF">HHL20_03180</name>
</gene>
<sequence>MKYLQLLIFLCILFSSKNYSQKFNLKESKIKINLNGIVRPASTISMLTSTKFNDDFYSIFEERQMNHFGQTQKYLIVYNTLGKILHAEQLPKELHDSFYLDLFEYEGKIYIVDQFNTRYVLDFITHTFNKTVKGNDIVYEDQNYQVMYKDFGEWGQATWFINKKDKKQYFTSINGTNTNFADGKFYLTSFNSIAEISDPKNLTACSSGQNYYYVNKHDKIFDSYDYFKGVSFIYKDSISDDSYHSEKVYDNLKYRFLSSFPTDHQLYHITQLKDKTAITKINKDQVDIVYKFNEKYNIFKWYNQYRTSKSNYRFLRFKNGYNSDGFIEVANKNIDITKVHYIYDTLQYVKSDSITKLISNLYERKNILKKDVTMFEESTKGTDILFYRNNINHNGYYPEKYKNININTINYIKSENEFLTQNIEYLFTTDDQLKAIFIEWDKTKFFNNSEKKYFPIENENSIESDKYFKKKYKEIRQAFIEKGEKVDVKIPSDKLDFESWILNGWQFNLYKVSDKNINGITLYICKQEDFNGNE</sequence>
<accession>A0A7Y0A488</accession>
<dbReference type="RefSeq" id="WP_169229737.1">
    <property type="nucleotide sequence ID" value="NZ_JABBGF010000001.1"/>
</dbReference>
<proteinExistence type="predicted"/>